<proteinExistence type="predicted"/>
<evidence type="ECO:0000313" key="4">
    <source>
        <dbReference type="Proteomes" id="UP001159427"/>
    </source>
</evidence>
<evidence type="ECO:0000256" key="2">
    <source>
        <dbReference type="SAM" id="MobiDB-lite"/>
    </source>
</evidence>
<organism evidence="3 4">
    <name type="scientific">Porites evermanni</name>
    <dbReference type="NCBI Taxonomy" id="104178"/>
    <lineage>
        <taxon>Eukaryota</taxon>
        <taxon>Metazoa</taxon>
        <taxon>Cnidaria</taxon>
        <taxon>Anthozoa</taxon>
        <taxon>Hexacorallia</taxon>
        <taxon>Scleractinia</taxon>
        <taxon>Fungiina</taxon>
        <taxon>Poritidae</taxon>
        <taxon>Porites</taxon>
    </lineage>
</organism>
<feature type="region of interest" description="Disordered" evidence="2">
    <location>
        <begin position="380"/>
        <end position="450"/>
    </location>
</feature>
<protein>
    <recommendedName>
        <fullName evidence="5">Short-chain collagen C4</fullName>
    </recommendedName>
</protein>
<reference evidence="3 4" key="1">
    <citation type="submission" date="2022-05" db="EMBL/GenBank/DDBJ databases">
        <authorList>
            <consortium name="Genoscope - CEA"/>
            <person name="William W."/>
        </authorList>
    </citation>
    <scope>NUCLEOTIDE SEQUENCE [LARGE SCALE GENOMIC DNA]</scope>
</reference>
<feature type="compositionally biased region" description="Pro residues" evidence="2">
    <location>
        <begin position="651"/>
        <end position="663"/>
    </location>
</feature>
<evidence type="ECO:0008006" key="5">
    <source>
        <dbReference type="Google" id="ProtNLM"/>
    </source>
</evidence>
<feature type="region of interest" description="Disordered" evidence="2">
    <location>
        <begin position="644"/>
        <end position="737"/>
    </location>
</feature>
<feature type="region of interest" description="Disordered" evidence="2">
    <location>
        <begin position="1"/>
        <end position="103"/>
    </location>
</feature>
<feature type="compositionally biased region" description="Low complexity" evidence="2">
    <location>
        <begin position="1035"/>
        <end position="1059"/>
    </location>
</feature>
<comment type="caution">
    <text evidence="3">The sequence shown here is derived from an EMBL/GenBank/DDBJ whole genome shotgun (WGS) entry which is preliminary data.</text>
</comment>
<feature type="compositionally biased region" description="Low complexity" evidence="2">
    <location>
        <begin position="386"/>
        <end position="396"/>
    </location>
</feature>
<evidence type="ECO:0000256" key="1">
    <source>
        <dbReference type="SAM" id="Coils"/>
    </source>
</evidence>
<feature type="non-terminal residue" evidence="3">
    <location>
        <position position="1"/>
    </location>
</feature>
<name>A0ABN8M7W7_9CNID</name>
<evidence type="ECO:0000313" key="3">
    <source>
        <dbReference type="EMBL" id="CAH3024072.1"/>
    </source>
</evidence>
<dbReference type="InterPro" id="IPR051077">
    <property type="entry name" value="Ca-dependent_lectin"/>
</dbReference>
<keyword evidence="4" id="KW-1185">Reference proteome</keyword>
<keyword evidence="1" id="KW-0175">Coiled coil</keyword>
<sequence>CISGQHGQSTLGKVRVGPAGPPGPPGTPGPAGLTGKTGATGPSGPKVLSIDSFFTGDAGKPGINKPFPGPPGPKGDQGAVGRTGAQGPQGAKGEKGQDGSGTSGVKYIRWGRTTCPTGVQIVYKGIMGGEHYTHPGGGASYLCLPHNPKYDKYRNGHQSSGYVYGTEYEVSEYNGDPFKRNLHNHDAPCVVCFVKSRGSMLMMPARNDCPSGWTEEYHGYLMTAYRGHKHSSDFVCVDGDPEYVPGSHAGKDGALLYAVEGVCGSLPCLPYVSGRELTCAVCTNWKEFFKRNFVLLVTVLAIANPNPNRVSADEAEICEKRSLLSRGRKAVKKNATLNLSDIEKRLRDVEESLDVLLRMRPRPKESYGLVAYLLGQHMQSTGKGRAGPAGPVGKQGPPVPKGDPGKPGTNKPFPGPPGPKGDQGTVGKTAAQGPQGAKGEKGRDGSGTSGVRYIRWGRTTCPTGVQIVYKVDQDFFRYSQSRSNTRLIRTPLYYGQFALSLGKGNSSYTFSKLNPHNIDTFHGPFTGELRGLYQPHPVHTPFSRGKIFLSLNSKLLPLTLIRLVLTSYSRKEVKYIKVFTRGKHLTIQMGLGGKCGQCRVWIVRIVVENAECRKCGERKMPSAVCLAFIRSWCISGQHGQSTLGKVRVGPAGPPGPPGTPGPAGPTGKTGATGPSGPKVLSMRSFFTGDAGKPGTNKPFPGPPGPKGDQGAVGKTGAQGPQGAKGEKGQDGSGTSGVKYVRWGRTTCPSGAQVVYKGIMGGEHYTHPGGGANYLCLPQNPKYDKYKNGRQSAGYVYGTEYQVSDHNGDPFKRNLHDHDAPCVVCFVKSRGSMLMMPARNDCPSGWTEEYHGYLMTSDYTHKHSSDFVCVDGDPEYVPGSHANKNGALLYAVEGVCGSLPCLPYVGGRELTCAVCTNATRSAMKLSPIVSHRTGLRFMVVSVMFCVILVHLTSAKSQSLLYRGPRAAKKNANSVGGDFERRLKAMEKRLDMLLHIPSRSGDSYASLLVYLLGQHGQSTAGKVRVGPAGPPGPPGTPGSSGTPGPAGPTGKTGASGPAGPKGEPGQLGGKKVIQGPPGPKGDQGAVGKTGAQGSQGAKGEKGQDGAGNSGVKYVRWGRTTCPKGAQMVYKGIMGGEDTAHLGGGSNYLCLPRDPIYERYKPGHQNAGRVYGVEYEESDHSGDPFNRNLHDHEPPCAVCFVKSRGSLLMMPARNVCPSGWTEEYHGYLMTSHYAHKHSTEFICVDGNPEYVHGTNINRDGSLLYLVEGVCGSLPCRPYEAGRELTCAVCTK</sequence>
<feature type="compositionally biased region" description="Pro residues" evidence="2">
    <location>
        <begin position="19"/>
        <end position="28"/>
    </location>
</feature>
<accession>A0ABN8M7W7</accession>
<dbReference type="PANTHER" id="PTHR24024:SF18">
    <property type="entry name" value="SHORT-CHAIN COLLAGEN C4-LIKE"/>
    <property type="match status" value="1"/>
</dbReference>
<gene>
    <name evidence="3" type="ORF">PEVE_00021508</name>
</gene>
<dbReference type="PANTHER" id="PTHR24024">
    <property type="entry name" value="PULMONARY SURFACTANT-ASSOCIATED PROTEIN A"/>
    <property type="match status" value="1"/>
</dbReference>
<dbReference type="Proteomes" id="UP001159427">
    <property type="component" value="Unassembled WGS sequence"/>
</dbReference>
<feature type="coiled-coil region" evidence="1">
    <location>
        <begin position="332"/>
        <end position="359"/>
    </location>
</feature>
<feature type="compositionally biased region" description="Polar residues" evidence="2">
    <location>
        <begin position="1"/>
        <end position="11"/>
    </location>
</feature>
<dbReference type="EMBL" id="CALNXI010000288">
    <property type="protein sequence ID" value="CAH3024072.1"/>
    <property type="molecule type" value="Genomic_DNA"/>
</dbReference>
<feature type="compositionally biased region" description="Low complexity" evidence="2">
    <location>
        <begin position="30"/>
        <end position="42"/>
    </location>
</feature>
<feature type="region of interest" description="Disordered" evidence="2">
    <location>
        <begin position="1018"/>
        <end position="1108"/>
    </location>
</feature>
<feature type="compositionally biased region" description="Low complexity" evidence="2">
    <location>
        <begin position="665"/>
        <end position="677"/>
    </location>
</feature>